<dbReference type="InterPro" id="IPR017871">
    <property type="entry name" value="ABC_transporter-like_CS"/>
</dbReference>
<evidence type="ECO:0000256" key="4">
    <source>
        <dbReference type="ARBA" id="ARBA00022840"/>
    </source>
</evidence>
<evidence type="ECO:0000313" key="7">
    <source>
        <dbReference type="Proteomes" id="UP000593737"/>
    </source>
</evidence>
<dbReference type="InterPro" id="IPR027417">
    <property type="entry name" value="P-loop_NTPase"/>
</dbReference>
<dbReference type="GO" id="GO:0005524">
    <property type="term" value="F:ATP binding"/>
    <property type="evidence" value="ECO:0007669"/>
    <property type="project" value="UniProtKB-KW"/>
</dbReference>
<dbReference type="KEGG" id="nkf:Nkreftii_002305"/>
<dbReference type="GO" id="GO:0016887">
    <property type="term" value="F:ATP hydrolysis activity"/>
    <property type="evidence" value="ECO:0007669"/>
    <property type="project" value="InterPro"/>
</dbReference>
<dbReference type="AlphaFoldDB" id="A0A7S8IZR3"/>
<dbReference type="InterPro" id="IPR003439">
    <property type="entry name" value="ABC_transporter-like_ATP-bd"/>
</dbReference>
<dbReference type="SUPFAM" id="SSF52540">
    <property type="entry name" value="P-loop containing nucleoside triphosphate hydrolases"/>
    <property type="match status" value="1"/>
</dbReference>
<dbReference type="Gene3D" id="3.40.50.300">
    <property type="entry name" value="P-loop containing nucleotide triphosphate hydrolases"/>
    <property type="match status" value="1"/>
</dbReference>
<evidence type="ECO:0000313" key="6">
    <source>
        <dbReference type="EMBL" id="QPD04531.1"/>
    </source>
</evidence>
<dbReference type="InterPro" id="IPR003593">
    <property type="entry name" value="AAA+_ATPase"/>
</dbReference>
<dbReference type="SMART" id="SM00382">
    <property type="entry name" value="AAA"/>
    <property type="match status" value="1"/>
</dbReference>
<evidence type="ECO:0000256" key="3">
    <source>
        <dbReference type="ARBA" id="ARBA00022741"/>
    </source>
</evidence>
<organism evidence="6 7">
    <name type="scientific">Candidatus Nitrospira kreftii</name>
    <dbReference type="NCBI Taxonomy" id="2652173"/>
    <lineage>
        <taxon>Bacteria</taxon>
        <taxon>Pseudomonadati</taxon>
        <taxon>Nitrospirota</taxon>
        <taxon>Nitrospiria</taxon>
        <taxon>Nitrospirales</taxon>
        <taxon>Nitrospiraceae</taxon>
        <taxon>Nitrospira</taxon>
    </lineage>
</organism>
<feature type="domain" description="ABC transporter" evidence="5">
    <location>
        <begin position="5"/>
        <end position="239"/>
    </location>
</feature>
<dbReference type="GO" id="GO:0015697">
    <property type="term" value="P:quaternary ammonium group transport"/>
    <property type="evidence" value="ECO:0007669"/>
    <property type="project" value="UniProtKB-ARBA"/>
</dbReference>
<proteinExistence type="inferred from homology"/>
<dbReference type="PROSITE" id="PS50893">
    <property type="entry name" value="ABC_TRANSPORTER_2"/>
    <property type="match status" value="1"/>
</dbReference>
<keyword evidence="2" id="KW-0813">Transport</keyword>
<name>A0A7S8IZR3_9BACT</name>
<dbReference type="PANTHER" id="PTHR43117:SF4">
    <property type="entry name" value="OSMOPROTECTANT IMPORT ATP-BINDING PROTEIN OSMV"/>
    <property type="match status" value="1"/>
</dbReference>
<keyword evidence="4 6" id="KW-0067">ATP-binding</keyword>
<keyword evidence="3" id="KW-0547">Nucleotide-binding</keyword>
<reference evidence="6 7" key="1">
    <citation type="journal article" date="2020" name="ISME J.">
        <title>Enrichment and physiological characterization of a novel comammox Nitrospira indicates ammonium inhibition of complete nitrification.</title>
        <authorList>
            <person name="Sakoula D."/>
            <person name="Koch H."/>
            <person name="Frank J."/>
            <person name="Jetten M.S.M."/>
            <person name="van Kessel M.A.H.J."/>
            <person name="Lucker S."/>
        </authorList>
    </citation>
    <scope>NUCLEOTIDE SEQUENCE [LARGE SCALE GENOMIC DNA]</scope>
    <source>
        <strain evidence="6">Comreactor17</strain>
    </source>
</reference>
<dbReference type="Proteomes" id="UP000593737">
    <property type="component" value="Chromosome"/>
</dbReference>
<dbReference type="FunFam" id="3.40.50.300:FF:000425">
    <property type="entry name" value="Probable ABC transporter, ATP-binding subunit"/>
    <property type="match status" value="1"/>
</dbReference>
<protein>
    <submittedName>
        <fullName evidence="6">ABC transporter ATP-binding protein</fullName>
    </submittedName>
</protein>
<evidence type="ECO:0000259" key="5">
    <source>
        <dbReference type="PROSITE" id="PS50893"/>
    </source>
</evidence>
<sequence length="249" mass="27681">MSPLVSFRQVSARIGQKDILYDLSVDVEPGETLVLLGRSGSGKTTVLKLVNGLLVPSAGAVLIEGTPTTAWDLIRLRRRMGYVIQDAGLFPHFTVADNVGLVSRLEGWQPGDIDARVQYLLTQVGLPPSQFATRYPRELSGGQRQRVGVARALAADPPLLLMDEPFGALDPVTRVELQQQFLELRRRLNTTALLVTHDVREALLLGTRIGVLHNGRLVFMGTRTEFFKAQDQEVRAFHTCLEEKWKETI</sequence>
<dbReference type="EMBL" id="CP047423">
    <property type="protein sequence ID" value="QPD04531.1"/>
    <property type="molecule type" value="Genomic_DNA"/>
</dbReference>
<accession>A0A7S8IZR3</accession>
<evidence type="ECO:0000256" key="1">
    <source>
        <dbReference type="ARBA" id="ARBA00005417"/>
    </source>
</evidence>
<gene>
    <name evidence="6" type="ORF">Nkreftii_002305</name>
</gene>
<dbReference type="PANTHER" id="PTHR43117">
    <property type="entry name" value="OSMOPROTECTANT IMPORT ATP-BINDING PROTEIN OSMV"/>
    <property type="match status" value="1"/>
</dbReference>
<dbReference type="Pfam" id="PF00005">
    <property type="entry name" value="ABC_tran"/>
    <property type="match status" value="1"/>
</dbReference>
<evidence type="ECO:0000256" key="2">
    <source>
        <dbReference type="ARBA" id="ARBA00022448"/>
    </source>
</evidence>
<comment type="similarity">
    <text evidence="1">Belongs to the ABC transporter superfamily.</text>
</comment>
<dbReference type="PROSITE" id="PS00211">
    <property type="entry name" value="ABC_TRANSPORTER_1"/>
    <property type="match status" value="1"/>
</dbReference>